<comment type="caution">
    <text evidence="1">The sequence shown here is derived from an EMBL/GenBank/DDBJ whole genome shotgun (WGS) entry which is preliminary data.</text>
</comment>
<gene>
    <name evidence="1" type="ORF">KIL84_007282</name>
</gene>
<evidence type="ECO:0000313" key="1">
    <source>
        <dbReference type="EMBL" id="KAH1171664.1"/>
    </source>
</evidence>
<accession>A0A9D3X0S9</accession>
<name>A0A9D3X0S9_9SAUR</name>
<organism evidence="1 2">
    <name type="scientific">Mauremys mutica</name>
    <name type="common">yellowpond turtle</name>
    <dbReference type="NCBI Taxonomy" id="74926"/>
    <lineage>
        <taxon>Eukaryota</taxon>
        <taxon>Metazoa</taxon>
        <taxon>Chordata</taxon>
        <taxon>Craniata</taxon>
        <taxon>Vertebrata</taxon>
        <taxon>Euteleostomi</taxon>
        <taxon>Archelosauria</taxon>
        <taxon>Testudinata</taxon>
        <taxon>Testudines</taxon>
        <taxon>Cryptodira</taxon>
        <taxon>Durocryptodira</taxon>
        <taxon>Testudinoidea</taxon>
        <taxon>Geoemydidae</taxon>
        <taxon>Geoemydinae</taxon>
        <taxon>Mauremys</taxon>
    </lineage>
</organism>
<protein>
    <submittedName>
        <fullName evidence="1">Uncharacterized protein</fullName>
    </submittedName>
</protein>
<evidence type="ECO:0000313" key="2">
    <source>
        <dbReference type="Proteomes" id="UP000827986"/>
    </source>
</evidence>
<sequence>MEANLGSLDLGLLDFNLGGRGLLYHSFPPALPLGQTQTRGNELFQSLLRWGHNATELLASLKEEKNTSYNKVFTESRARKQITGATKCLCILVFVSDTYILKYKTDTLLLNKIRIMAQGFLM</sequence>
<keyword evidence="2" id="KW-1185">Reference proteome</keyword>
<dbReference type="Proteomes" id="UP000827986">
    <property type="component" value="Unassembled WGS sequence"/>
</dbReference>
<dbReference type="EMBL" id="JAHDVG010000483">
    <property type="protein sequence ID" value="KAH1171664.1"/>
    <property type="molecule type" value="Genomic_DNA"/>
</dbReference>
<proteinExistence type="predicted"/>
<reference evidence="1" key="1">
    <citation type="submission" date="2021-09" db="EMBL/GenBank/DDBJ databases">
        <title>The genome of Mauremys mutica provides insights into the evolution of semi-aquatic lifestyle.</title>
        <authorList>
            <person name="Gong S."/>
            <person name="Gao Y."/>
        </authorList>
    </citation>
    <scope>NUCLEOTIDE SEQUENCE</scope>
    <source>
        <strain evidence="1">MM-2020</strain>
        <tissue evidence="1">Muscle</tissue>
    </source>
</reference>
<dbReference type="AlphaFoldDB" id="A0A9D3X0S9"/>